<dbReference type="OMA" id="KEWRITP"/>
<dbReference type="Proteomes" id="UP000261340">
    <property type="component" value="Unplaced"/>
</dbReference>
<keyword evidence="2" id="KW-1185">Reference proteome</keyword>
<organism evidence="1 2">
    <name type="scientific">Amphilophus citrinellus</name>
    <name type="common">Midas cichlid</name>
    <name type="synonym">Cichlasoma citrinellum</name>
    <dbReference type="NCBI Taxonomy" id="61819"/>
    <lineage>
        <taxon>Eukaryota</taxon>
        <taxon>Metazoa</taxon>
        <taxon>Chordata</taxon>
        <taxon>Craniata</taxon>
        <taxon>Vertebrata</taxon>
        <taxon>Euteleostomi</taxon>
        <taxon>Actinopterygii</taxon>
        <taxon>Neopterygii</taxon>
        <taxon>Teleostei</taxon>
        <taxon>Neoteleostei</taxon>
        <taxon>Acanthomorphata</taxon>
        <taxon>Ovalentaria</taxon>
        <taxon>Cichlomorphae</taxon>
        <taxon>Cichliformes</taxon>
        <taxon>Cichlidae</taxon>
        <taxon>New World cichlids</taxon>
        <taxon>Cichlasomatinae</taxon>
        <taxon>Heroini</taxon>
        <taxon>Amphilophus</taxon>
    </lineage>
</organism>
<dbReference type="Gene3D" id="3.40.50.300">
    <property type="entry name" value="P-loop containing nucleotide triphosphate hydrolases"/>
    <property type="match status" value="1"/>
</dbReference>
<dbReference type="SUPFAM" id="SSF52540">
    <property type="entry name" value="P-loop containing nucleoside triphosphate hydrolases"/>
    <property type="match status" value="1"/>
</dbReference>
<dbReference type="PANTHER" id="PTHR14241">
    <property type="entry name" value="INTERFERON-INDUCED PROTEIN 44"/>
    <property type="match status" value="1"/>
</dbReference>
<accession>A0A3Q0SRL4</accession>
<reference evidence="1" key="2">
    <citation type="submission" date="2025-09" db="UniProtKB">
        <authorList>
            <consortium name="Ensembl"/>
        </authorList>
    </citation>
    <scope>IDENTIFICATION</scope>
</reference>
<evidence type="ECO:0000313" key="2">
    <source>
        <dbReference type="Proteomes" id="UP000261340"/>
    </source>
</evidence>
<dbReference type="AlphaFoldDB" id="A0A3Q0SRL4"/>
<reference evidence="1" key="1">
    <citation type="submission" date="2025-08" db="UniProtKB">
        <authorList>
            <consortium name="Ensembl"/>
        </authorList>
    </citation>
    <scope>IDENTIFICATION</scope>
</reference>
<proteinExistence type="predicted"/>
<evidence type="ECO:0008006" key="3">
    <source>
        <dbReference type="Google" id="ProtNLM"/>
    </source>
</evidence>
<evidence type="ECO:0000313" key="1">
    <source>
        <dbReference type="Ensembl" id="ENSACIP00000026031.1"/>
    </source>
</evidence>
<dbReference type="InterPro" id="IPR027417">
    <property type="entry name" value="P-loop_NTPase"/>
</dbReference>
<dbReference type="CDD" id="cd00882">
    <property type="entry name" value="Ras_like_GTPase"/>
    <property type="match status" value="1"/>
</dbReference>
<name>A0A3Q0SRL4_AMPCI</name>
<dbReference type="PANTHER" id="PTHR14241:SF32">
    <property type="entry name" value="VWFA DOMAIN-CONTAINING PROTEIN-RELATED"/>
    <property type="match status" value="1"/>
</dbReference>
<sequence length="275" mass="30473">QGGDSRVIFGPQSSNFTSQCITNIRLHFGQFENVKHIRILLYGPVGAGKSSFISSVRSILRGKMSNLALSNATCGVSTSFTKKYVTHKVNKGKESIYPFVFIDFMGLNEDSDKGVRLDDVRMAMEGHVKEDYVFNPVAPLNKDSPFYNPSPSPEQKVHVLVCAYSANVLSMNNSVLQKMKAIREAASSLGIPQLGILTHVDEACPETGKDLKNVYKSKHIKKKDFSAALGIPLNCILPVKSYSEEIQLNEKVDALILSALRMMLDFGDEFIEYKL</sequence>
<protein>
    <recommendedName>
        <fullName evidence="3">G domain-containing protein</fullName>
    </recommendedName>
</protein>
<dbReference type="GeneTree" id="ENSGT00940000160560"/>
<dbReference type="GO" id="GO:0006955">
    <property type="term" value="P:immune response"/>
    <property type="evidence" value="ECO:0007669"/>
    <property type="project" value="TreeGrafter"/>
</dbReference>
<dbReference type="Ensembl" id="ENSACIT00000026718.1">
    <property type="protein sequence ID" value="ENSACIP00000026031.1"/>
    <property type="gene ID" value="ENSACIG00000020163.1"/>
</dbReference>